<evidence type="ECO:0000313" key="2">
    <source>
        <dbReference type="EMBL" id="MBS4539455.1"/>
    </source>
</evidence>
<sequence length="112" mass="12679">MLERSDIALMIYIGFMIFAWSIGYIFDSKMIKKTGLFGSQTLIVSVINFSIGFCVILGWFFFSWGVNEFIFFGGLILGIGMLVASQVALLILLLVKKKQMMQIYNNNINNNS</sequence>
<gene>
    <name evidence="2" type="ORF">GOQ27_13345</name>
</gene>
<comment type="caution">
    <text evidence="2">The sequence shown here is derived from an EMBL/GenBank/DDBJ whole genome shotgun (WGS) entry which is preliminary data.</text>
</comment>
<keyword evidence="1" id="KW-0812">Transmembrane</keyword>
<dbReference type="Proteomes" id="UP000724672">
    <property type="component" value="Unassembled WGS sequence"/>
</dbReference>
<reference evidence="2" key="1">
    <citation type="submission" date="2019-12" db="EMBL/GenBank/DDBJ databases">
        <title>Clostridiaceae gen. nov. sp. nov., isolated from sediment in Xinjiang, China.</title>
        <authorList>
            <person name="Zhang R."/>
        </authorList>
    </citation>
    <scope>NUCLEOTIDE SEQUENCE</scope>
    <source>
        <strain evidence="2">D2Q-11</strain>
    </source>
</reference>
<keyword evidence="3" id="KW-1185">Reference proteome</keyword>
<keyword evidence="1" id="KW-1133">Transmembrane helix</keyword>
<protein>
    <submittedName>
        <fullName evidence="2">Uncharacterized protein</fullName>
    </submittedName>
</protein>
<organism evidence="2 3">
    <name type="scientific">Anaeromonas frigoriresistens</name>
    <dbReference type="NCBI Taxonomy" id="2683708"/>
    <lineage>
        <taxon>Bacteria</taxon>
        <taxon>Bacillati</taxon>
        <taxon>Bacillota</taxon>
        <taxon>Tissierellia</taxon>
        <taxon>Tissierellales</taxon>
        <taxon>Thermohalobacteraceae</taxon>
        <taxon>Anaeromonas</taxon>
    </lineage>
</organism>
<proteinExistence type="predicted"/>
<feature type="transmembrane region" description="Helical" evidence="1">
    <location>
        <begin position="6"/>
        <end position="26"/>
    </location>
</feature>
<name>A0A942UXM3_9FIRM</name>
<dbReference type="RefSeq" id="WP_203367372.1">
    <property type="nucleotide sequence ID" value="NZ_WSFT01000050.1"/>
</dbReference>
<accession>A0A942UXM3</accession>
<dbReference type="EMBL" id="WSFT01000050">
    <property type="protein sequence ID" value="MBS4539455.1"/>
    <property type="molecule type" value="Genomic_DNA"/>
</dbReference>
<feature type="transmembrane region" description="Helical" evidence="1">
    <location>
        <begin position="42"/>
        <end position="64"/>
    </location>
</feature>
<keyword evidence="1" id="KW-0472">Membrane</keyword>
<evidence type="ECO:0000256" key="1">
    <source>
        <dbReference type="SAM" id="Phobius"/>
    </source>
</evidence>
<feature type="transmembrane region" description="Helical" evidence="1">
    <location>
        <begin position="70"/>
        <end position="95"/>
    </location>
</feature>
<evidence type="ECO:0000313" key="3">
    <source>
        <dbReference type="Proteomes" id="UP000724672"/>
    </source>
</evidence>
<dbReference type="AlphaFoldDB" id="A0A942UXM3"/>